<dbReference type="GO" id="GO:0007143">
    <property type="term" value="P:female meiotic nuclear division"/>
    <property type="evidence" value="ECO:0007669"/>
    <property type="project" value="TreeGrafter"/>
</dbReference>
<feature type="compositionally biased region" description="Basic residues" evidence="6">
    <location>
        <begin position="918"/>
        <end position="931"/>
    </location>
</feature>
<dbReference type="RefSeq" id="XP_041434093.1">
    <property type="nucleotide sequence ID" value="XM_041578159.1"/>
</dbReference>
<dbReference type="OrthoDB" id="10256849at2759"/>
<accession>A0A8J1LX64</accession>
<organism evidence="9 10">
    <name type="scientific">Xenopus laevis</name>
    <name type="common">African clawed frog</name>
    <dbReference type="NCBI Taxonomy" id="8355"/>
    <lineage>
        <taxon>Eukaryota</taxon>
        <taxon>Metazoa</taxon>
        <taxon>Chordata</taxon>
        <taxon>Craniata</taxon>
        <taxon>Vertebrata</taxon>
        <taxon>Euteleostomi</taxon>
        <taxon>Amphibia</taxon>
        <taxon>Batrachia</taxon>
        <taxon>Anura</taxon>
        <taxon>Pipoidea</taxon>
        <taxon>Pipidae</taxon>
        <taxon>Xenopodinae</taxon>
        <taxon>Xenopus</taxon>
        <taxon>Xenopus</taxon>
    </lineage>
</organism>
<keyword evidence="9" id="KW-1185">Reference proteome</keyword>
<evidence type="ECO:0000313" key="9">
    <source>
        <dbReference type="Proteomes" id="UP000186698"/>
    </source>
</evidence>
<evidence type="ECO:0000256" key="3">
    <source>
        <dbReference type="ARBA" id="ARBA00007960"/>
    </source>
</evidence>
<dbReference type="InterPro" id="IPR024835">
    <property type="entry name" value="SYCP2-like"/>
</dbReference>
<name>A0A8J1LX64_XENLA</name>
<dbReference type="GO" id="GO:0007140">
    <property type="term" value="P:male meiotic nuclear division"/>
    <property type="evidence" value="ECO:0007669"/>
    <property type="project" value="TreeGrafter"/>
</dbReference>
<feature type="compositionally biased region" description="Low complexity" evidence="6">
    <location>
        <begin position="1148"/>
        <end position="1158"/>
    </location>
</feature>
<feature type="region of interest" description="Disordered" evidence="6">
    <location>
        <begin position="780"/>
        <end position="819"/>
    </location>
</feature>
<feature type="compositionally biased region" description="Low complexity" evidence="6">
    <location>
        <begin position="1092"/>
        <end position="1105"/>
    </location>
</feature>
<feature type="compositionally biased region" description="Polar residues" evidence="6">
    <location>
        <begin position="979"/>
        <end position="991"/>
    </location>
</feature>
<feature type="region of interest" description="Disordered" evidence="6">
    <location>
        <begin position="528"/>
        <end position="556"/>
    </location>
</feature>
<feature type="compositionally biased region" description="Polar residues" evidence="6">
    <location>
        <begin position="715"/>
        <end position="733"/>
    </location>
</feature>
<feature type="region of interest" description="Disordered" evidence="6">
    <location>
        <begin position="866"/>
        <end position="1004"/>
    </location>
</feature>
<evidence type="ECO:0000313" key="10">
    <source>
        <dbReference type="RefSeq" id="XP_041434093.1"/>
    </source>
</evidence>
<reference evidence="10 11" key="1">
    <citation type="submission" date="2025-04" db="UniProtKB">
        <authorList>
            <consortium name="RefSeq"/>
        </authorList>
    </citation>
    <scope>IDENTIFICATION</scope>
    <source>
        <strain evidence="10 11">J_2021</strain>
        <tissue evidence="10 11">Erythrocytes</tissue>
    </source>
</reference>
<feature type="compositionally biased region" description="Basic and acidic residues" evidence="6">
    <location>
        <begin position="892"/>
        <end position="907"/>
    </location>
</feature>
<dbReference type="CTD" id="108702633"/>
<evidence type="ECO:0000256" key="1">
    <source>
        <dbReference type="ARBA" id="ARBA00004123"/>
    </source>
</evidence>
<dbReference type="KEGG" id="xla:108702633"/>
<proteinExistence type="inferred from homology"/>
<feature type="compositionally biased region" description="Basic and acidic residues" evidence="6">
    <location>
        <begin position="870"/>
        <end position="885"/>
    </location>
</feature>
<dbReference type="RefSeq" id="XP_041434094.1">
    <property type="nucleotide sequence ID" value="XM_041578160.1"/>
</dbReference>
<keyword evidence="5" id="KW-0539">Nucleus</keyword>
<feature type="region of interest" description="Disordered" evidence="6">
    <location>
        <begin position="1033"/>
        <end position="1112"/>
    </location>
</feature>
<feature type="region of interest" description="Disordered" evidence="6">
    <location>
        <begin position="662"/>
        <end position="688"/>
    </location>
</feature>
<protein>
    <submittedName>
        <fullName evidence="10 11">Synaptonemal complex protein 2-like isoform X1</fullName>
    </submittedName>
</protein>
<feature type="compositionally biased region" description="Polar residues" evidence="6">
    <location>
        <begin position="946"/>
        <end position="965"/>
    </location>
</feature>
<evidence type="ECO:0000256" key="4">
    <source>
        <dbReference type="ARBA" id="ARBA00022454"/>
    </source>
</evidence>
<comment type="similarity">
    <text evidence="3">Belongs to the SYCP2 family.</text>
</comment>
<gene>
    <name evidence="10 11" type="primary">LOC108702633</name>
</gene>
<evidence type="ECO:0000256" key="6">
    <source>
        <dbReference type="SAM" id="MobiDB-lite"/>
    </source>
</evidence>
<feature type="compositionally biased region" description="Basic and acidic residues" evidence="6">
    <location>
        <begin position="780"/>
        <end position="796"/>
    </location>
</feature>
<dbReference type="InterPro" id="IPR040560">
    <property type="entry name" value="SYCP2_SLD"/>
</dbReference>
<feature type="region of interest" description="Disordered" evidence="6">
    <location>
        <begin position="1133"/>
        <end position="1159"/>
    </location>
</feature>
<dbReference type="Proteomes" id="UP000186698">
    <property type="component" value="Chromosome 9_10S"/>
</dbReference>
<feature type="domain" description="Synaptonemal complex protein 2 armadillo-repeat-like" evidence="7">
    <location>
        <begin position="9"/>
        <end position="186"/>
    </location>
</feature>
<dbReference type="Pfam" id="PF18581">
    <property type="entry name" value="SYCP2_ARLD"/>
    <property type="match status" value="1"/>
</dbReference>
<dbReference type="GeneID" id="108702633"/>
<evidence type="ECO:0000259" key="8">
    <source>
        <dbReference type="Pfam" id="PF18584"/>
    </source>
</evidence>
<keyword evidence="4" id="KW-0158">Chromosome</keyword>
<comment type="subcellular location">
    <subcellularLocation>
        <location evidence="2">Chromosome</location>
    </subcellularLocation>
    <subcellularLocation>
        <location evidence="1">Nucleus</location>
    </subcellularLocation>
</comment>
<evidence type="ECO:0000256" key="2">
    <source>
        <dbReference type="ARBA" id="ARBA00004286"/>
    </source>
</evidence>
<feature type="domain" description="Synaptonemal complex protein 2 Spt16M-like" evidence="8">
    <location>
        <begin position="281"/>
        <end position="393"/>
    </location>
</feature>
<dbReference type="Pfam" id="PF18584">
    <property type="entry name" value="SYCP2_SLD"/>
    <property type="match status" value="1"/>
</dbReference>
<feature type="region of interest" description="Disordered" evidence="6">
    <location>
        <begin position="715"/>
        <end position="741"/>
    </location>
</feature>
<sequence length="1489" mass="168841">MMPPTHESQLEVNIDHALRTRGPDLRPLKAFLLSESCAGASQKCSKFLLGKLDKLICRELDNREVKEASLVLNVIHKFASCMTLNNEEWLTASVKQGLVEKMIIWFEKSTDLFAYGEKQKNETMINFAEDFFDVVMLIHDHSSEGKMQILEHFLVRVCSLISNTAINIFIKQEAARKLNLMLDTMPVGARNTILVTEEITSAMTSMARRILDIGDYDLQVAITEALCRMASATQRGELATLWFPMEFVSEAFKGIKDSEFETDCRKFLNLINGILGNKQSVVTMPCLSAYLNNHKLQIPCDEKLEEFWIDFNTGTQSISFYVSTDTAEDHQWDTVCMTDSDVIVYSIEEVDNNKLLTVDLKAPIAIGQYEGKQIRIYFSSPLDILDATRRVFAAHKDKGFIKKQTVSEAETTVRIIFEDSGSQVLLSESQGSISSIKPVTETDVRDIAGKNQPSSATQSLHQTTCSNEHDFNTSKFATPLKSKVSEVSMVVPASTELKTNKAANNACRKLRIKPPLEMVRSTERNTLPLYETRGGSPCSNRTHKLPKHRSSAENTDAAYTSEDINKLLKDESNEIVPDTQFCATKDPPLLFGVTKRSVNQQERNKKQENWRGLRDRVSISSGYIANQEKISSLHVKQQLVSVGEQSLKQTGKQNKTEMQHVQAHTDKNKKKGLASVSKLPPSKGLTRAKCRNDTEKDFVSKPDTNLKMESTRANEISATQAKETSAKKCNQPSGRKGMIYQRSSESGIVKCCDKRMKEKPKEMTDTANLFIKNIRRKYTGETEENKREETVFERKNSNKHSLHTNKDQNRTRGFNLNSTKDFQTKTKELWNDVYNFQISAIDNPTINLGISSATLSEKMSNKALASCLKSSKDKQKGMANTEKKAKDHRKHLFSDSDTERGADETKTDVSWLQEPQSKKKHNISYKRQKAQKKQDQAMPNKMMPITKNSSSEPNIGKKSYNTSEGNKSDKLKRPRRATIKSTNYKDLSNSESETEVPVPSLKREEPVSGKFEIYKAQKDLVKKMKNFEKNNLKNAQKKCLENETQKHSKVTTRNQQEPTYSPPASPAPSVEQLRSKEYDSDPQLSPVHQTFVRRSSPSLSVSSSLKATPEKSKDIKGTTFCTTEIKYMHHQWTESSNKSGTRTRKCDSSTSGKGTTSSIYSLVSKPTPSHFTLDQSLVNTNIEISATEVMARKQMDEVGGTLTKSDVKQHYIGDSRQPGPGTRILSTEVHSTSTKVSVKSLKRNHNDFSIHDDINPECDEHENTGFRGKHKKRKLLPRKLFQSPDKGISTCRGSETLSTLSGNEASNTGLDNWEESGAEVGLICQQISREFTRKVQNRSRKMDSFTKQSLKSVQHHVTSLGVQVRDFRIKGLDQFQQTIIEEIEKFEKDSQALKNMEKDFTAFWKNQMQALSVYHQNEQKRIHQLRSLFENNTFQNVEYEEDIFNSEMHLMKDDMKQFQERLLKEMQEEELHSVRRGLQSLFMAGARNL</sequence>
<dbReference type="GO" id="GO:0000779">
    <property type="term" value="C:condensed chromosome, centromeric region"/>
    <property type="evidence" value="ECO:0000318"/>
    <property type="project" value="GO_Central"/>
</dbReference>
<evidence type="ECO:0000313" key="11">
    <source>
        <dbReference type="RefSeq" id="XP_041434094.1"/>
    </source>
</evidence>
<dbReference type="PANTHER" id="PTHR15607:SF12">
    <property type="entry name" value="SYNAPTONEMAL COMPLEX PROTEIN 2"/>
    <property type="match status" value="1"/>
</dbReference>
<evidence type="ECO:0000259" key="7">
    <source>
        <dbReference type="Pfam" id="PF18581"/>
    </source>
</evidence>
<evidence type="ECO:0000256" key="5">
    <source>
        <dbReference type="ARBA" id="ARBA00023242"/>
    </source>
</evidence>
<dbReference type="PANTHER" id="PTHR15607">
    <property type="entry name" value="SYNAPTONEMAL COMPLEX PROTEIN-RELATED"/>
    <property type="match status" value="1"/>
</dbReference>
<dbReference type="GO" id="GO:0000800">
    <property type="term" value="C:lateral element"/>
    <property type="evidence" value="ECO:0000318"/>
    <property type="project" value="GO_Central"/>
</dbReference>
<dbReference type="InterPro" id="IPR041322">
    <property type="entry name" value="SYCP2_ARLD"/>
</dbReference>